<accession>A0A1H7U7G9</accession>
<sequence>MKTLLKAAVAAIGLLSAGASLAADLRGRGVLPPAPELPTFYNWSGVYVGGQVGYSWGSDRASEFATAGRVPLGRSFDYSPSSFIGGARLGFNYQFGAVVVGVEGDIEGMNAAEGRGDLGGTVRVRQDWQGSVRARLGYSLDRILVYATGGVAFTKLEYAYVSPLAGLTETINSSRTGWTVGGGVDYALTDNLILGLDYRYTDYGRFDHVGGSAYLGRTVEHEPSAHAVRASLAYKF</sequence>
<evidence type="ECO:0000256" key="2">
    <source>
        <dbReference type="ARBA" id="ARBA00022729"/>
    </source>
</evidence>
<dbReference type="InterPro" id="IPR027385">
    <property type="entry name" value="Beta-barrel_OMP"/>
</dbReference>
<keyword evidence="2 6" id="KW-0732">Signal</keyword>
<evidence type="ECO:0000256" key="6">
    <source>
        <dbReference type="SAM" id="SignalP"/>
    </source>
</evidence>
<evidence type="ECO:0000313" key="8">
    <source>
        <dbReference type="EMBL" id="SEL92578.1"/>
    </source>
</evidence>
<dbReference type="Pfam" id="PF13505">
    <property type="entry name" value="OMP_b-brl"/>
    <property type="match status" value="1"/>
</dbReference>
<evidence type="ECO:0000256" key="4">
    <source>
        <dbReference type="ARBA" id="ARBA00023237"/>
    </source>
</evidence>
<feature type="domain" description="Outer membrane protein beta-barrel" evidence="7">
    <location>
        <begin position="41"/>
        <end position="236"/>
    </location>
</feature>
<comment type="subcellular location">
    <subcellularLocation>
        <location evidence="1">Cell outer membrane</location>
    </subcellularLocation>
</comment>
<gene>
    <name evidence="8" type="ORF">SAMN04515666_106141</name>
</gene>
<comment type="similarity">
    <text evidence="5">Belongs to the Omp25/RopB family.</text>
</comment>
<dbReference type="STRING" id="1036779.SAMN04515666_106141"/>
<dbReference type="SUPFAM" id="SSF56925">
    <property type="entry name" value="OMPA-like"/>
    <property type="match status" value="1"/>
</dbReference>
<dbReference type="EMBL" id="FOAN01000006">
    <property type="protein sequence ID" value="SEL92578.1"/>
    <property type="molecule type" value="Genomic_DNA"/>
</dbReference>
<keyword evidence="3" id="KW-0472">Membrane</keyword>
<dbReference type="InterPro" id="IPR051692">
    <property type="entry name" value="OMP-like"/>
</dbReference>
<dbReference type="InterPro" id="IPR011250">
    <property type="entry name" value="OMP/PagP_B-barrel"/>
</dbReference>
<evidence type="ECO:0000256" key="1">
    <source>
        <dbReference type="ARBA" id="ARBA00004442"/>
    </source>
</evidence>
<dbReference type="AlphaFoldDB" id="A0A1H7U7G9"/>
<evidence type="ECO:0000313" key="9">
    <source>
        <dbReference type="Proteomes" id="UP000199664"/>
    </source>
</evidence>
<reference evidence="9" key="1">
    <citation type="submission" date="2016-10" db="EMBL/GenBank/DDBJ databases">
        <authorList>
            <person name="Varghese N."/>
            <person name="Submissions S."/>
        </authorList>
    </citation>
    <scope>NUCLEOTIDE SEQUENCE [LARGE SCALE GENOMIC DNA]</scope>
    <source>
        <strain evidence="9">LMG 26383,CCUG 61248,R- 45681</strain>
    </source>
</reference>
<feature type="signal peptide" evidence="6">
    <location>
        <begin position="1"/>
        <end position="22"/>
    </location>
</feature>
<name>A0A1H7U7G9_9HYPH</name>
<dbReference type="GO" id="GO:0009279">
    <property type="term" value="C:cell outer membrane"/>
    <property type="evidence" value="ECO:0007669"/>
    <property type="project" value="UniProtKB-SubCell"/>
</dbReference>
<evidence type="ECO:0000256" key="3">
    <source>
        <dbReference type="ARBA" id="ARBA00023136"/>
    </source>
</evidence>
<dbReference type="InterPro" id="IPR006315">
    <property type="entry name" value="OM_autotransptr_brl_dom"/>
</dbReference>
<dbReference type="Proteomes" id="UP000199664">
    <property type="component" value="Unassembled WGS sequence"/>
</dbReference>
<evidence type="ECO:0000259" key="7">
    <source>
        <dbReference type="Pfam" id="PF13505"/>
    </source>
</evidence>
<dbReference type="RefSeq" id="WP_091837469.1">
    <property type="nucleotide sequence ID" value="NZ_FOAN01000006.1"/>
</dbReference>
<dbReference type="NCBIfam" id="TIGR01414">
    <property type="entry name" value="autotrans_barl"/>
    <property type="match status" value="1"/>
</dbReference>
<evidence type="ECO:0000256" key="5">
    <source>
        <dbReference type="ARBA" id="ARBA00038306"/>
    </source>
</evidence>
<keyword evidence="9" id="KW-1185">Reference proteome</keyword>
<dbReference type="OrthoDB" id="9815357at2"/>
<dbReference type="PANTHER" id="PTHR34001">
    <property type="entry name" value="BLL7405 PROTEIN"/>
    <property type="match status" value="1"/>
</dbReference>
<protein>
    <submittedName>
        <fullName evidence="8">Outer membrane immunogenic protein</fullName>
    </submittedName>
</protein>
<proteinExistence type="inferred from homology"/>
<organism evidence="8 9">
    <name type="scientific">Bosea lupini</name>
    <dbReference type="NCBI Taxonomy" id="1036779"/>
    <lineage>
        <taxon>Bacteria</taxon>
        <taxon>Pseudomonadati</taxon>
        <taxon>Pseudomonadota</taxon>
        <taxon>Alphaproteobacteria</taxon>
        <taxon>Hyphomicrobiales</taxon>
        <taxon>Boseaceae</taxon>
        <taxon>Bosea</taxon>
    </lineage>
</organism>
<dbReference type="PANTHER" id="PTHR34001:SF3">
    <property type="entry name" value="BLL7405 PROTEIN"/>
    <property type="match status" value="1"/>
</dbReference>
<feature type="chain" id="PRO_5011766074" evidence="6">
    <location>
        <begin position="23"/>
        <end position="236"/>
    </location>
</feature>
<dbReference type="Gene3D" id="2.40.160.20">
    <property type="match status" value="1"/>
</dbReference>
<keyword evidence="4" id="KW-0998">Cell outer membrane</keyword>